<gene>
    <name evidence="2" type="ORF">GCM10009431_13780</name>
</gene>
<sequence>MQQFGAILSFYRPYFIWSFLVNIGITIFNPHIVPAVITKLFLTVFLWYLVTETNARRKLIFYKNLGISSFKLFSSLFIIDISIMIVYIILIKEFI</sequence>
<evidence type="ECO:0000313" key="3">
    <source>
        <dbReference type="Proteomes" id="UP001500736"/>
    </source>
</evidence>
<keyword evidence="3" id="KW-1185">Reference proteome</keyword>
<dbReference type="RefSeq" id="WP_262732575.1">
    <property type="nucleotide sequence ID" value="NZ_BAAAGF010000002.1"/>
</dbReference>
<organism evidence="2 3">
    <name type="scientific">Gaetbulibacter jejuensis</name>
    <dbReference type="NCBI Taxonomy" id="584607"/>
    <lineage>
        <taxon>Bacteria</taxon>
        <taxon>Pseudomonadati</taxon>
        <taxon>Bacteroidota</taxon>
        <taxon>Flavobacteriia</taxon>
        <taxon>Flavobacteriales</taxon>
        <taxon>Flavobacteriaceae</taxon>
        <taxon>Gaetbulibacter</taxon>
    </lineage>
</organism>
<keyword evidence="1" id="KW-0812">Transmembrane</keyword>
<dbReference type="EMBL" id="BAAAGF010000002">
    <property type="protein sequence ID" value="GAA0742109.1"/>
    <property type="molecule type" value="Genomic_DNA"/>
</dbReference>
<feature type="transmembrane region" description="Helical" evidence="1">
    <location>
        <begin position="6"/>
        <end position="25"/>
    </location>
</feature>
<keyword evidence="1" id="KW-0472">Membrane</keyword>
<accession>A0ABN1JLF0</accession>
<dbReference type="Proteomes" id="UP001500736">
    <property type="component" value="Unassembled WGS sequence"/>
</dbReference>
<protein>
    <submittedName>
        <fullName evidence="2">Uncharacterized protein</fullName>
    </submittedName>
</protein>
<feature type="transmembrane region" description="Helical" evidence="1">
    <location>
        <begin position="32"/>
        <end position="50"/>
    </location>
</feature>
<reference evidence="2 3" key="1">
    <citation type="journal article" date="2019" name="Int. J. Syst. Evol. Microbiol.">
        <title>The Global Catalogue of Microorganisms (GCM) 10K type strain sequencing project: providing services to taxonomists for standard genome sequencing and annotation.</title>
        <authorList>
            <consortium name="The Broad Institute Genomics Platform"/>
            <consortium name="The Broad Institute Genome Sequencing Center for Infectious Disease"/>
            <person name="Wu L."/>
            <person name="Ma J."/>
        </authorList>
    </citation>
    <scope>NUCLEOTIDE SEQUENCE [LARGE SCALE GENOMIC DNA]</scope>
    <source>
        <strain evidence="2 3">JCM 15976</strain>
    </source>
</reference>
<name>A0ABN1JLF0_9FLAO</name>
<keyword evidence="1" id="KW-1133">Transmembrane helix</keyword>
<comment type="caution">
    <text evidence="2">The sequence shown here is derived from an EMBL/GenBank/DDBJ whole genome shotgun (WGS) entry which is preliminary data.</text>
</comment>
<proteinExistence type="predicted"/>
<evidence type="ECO:0000256" key="1">
    <source>
        <dbReference type="SAM" id="Phobius"/>
    </source>
</evidence>
<feature type="transmembrane region" description="Helical" evidence="1">
    <location>
        <begin position="70"/>
        <end position="90"/>
    </location>
</feature>
<evidence type="ECO:0000313" key="2">
    <source>
        <dbReference type="EMBL" id="GAA0742109.1"/>
    </source>
</evidence>